<organism evidence="1 2">
    <name type="scientific">Gossypium stocksii</name>
    <dbReference type="NCBI Taxonomy" id="47602"/>
    <lineage>
        <taxon>Eukaryota</taxon>
        <taxon>Viridiplantae</taxon>
        <taxon>Streptophyta</taxon>
        <taxon>Embryophyta</taxon>
        <taxon>Tracheophyta</taxon>
        <taxon>Spermatophyta</taxon>
        <taxon>Magnoliopsida</taxon>
        <taxon>eudicotyledons</taxon>
        <taxon>Gunneridae</taxon>
        <taxon>Pentapetalae</taxon>
        <taxon>rosids</taxon>
        <taxon>malvids</taxon>
        <taxon>Malvales</taxon>
        <taxon>Malvaceae</taxon>
        <taxon>Malvoideae</taxon>
        <taxon>Gossypium</taxon>
    </lineage>
</organism>
<reference evidence="1 2" key="1">
    <citation type="journal article" date="2021" name="Plant Biotechnol. J.">
        <title>Multi-omics assisted identification of the key and species-specific regulatory components of drought-tolerant mechanisms in Gossypium stocksii.</title>
        <authorList>
            <person name="Yu D."/>
            <person name="Ke L."/>
            <person name="Zhang D."/>
            <person name="Wu Y."/>
            <person name="Sun Y."/>
            <person name="Mei J."/>
            <person name="Sun J."/>
            <person name="Sun Y."/>
        </authorList>
    </citation>
    <scope>NUCLEOTIDE SEQUENCE [LARGE SCALE GENOMIC DNA]</scope>
    <source>
        <strain evidence="2">cv. E1</strain>
        <tissue evidence="1">Leaf</tissue>
    </source>
</reference>
<evidence type="ECO:0000313" key="2">
    <source>
        <dbReference type="Proteomes" id="UP000828251"/>
    </source>
</evidence>
<sequence>MEEELANLHLIDEEEAAFKAEAAVVGEDYKYCVVGRCLTDSVVHFPLLRNTVADLWHPREGISIINVGDGIEEPRYGLKKRL</sequence>
<dbReference type="OrthoDB" id="1000188at2759"/>
<gene>
    <name evidence="1" type="ORF">J1N35_032861</name>
</gene>
<protein>
    <recommendedName>
        <fullName evidence="3">DUF4283 domain-containing protein</fullName>
    </recommendedName>
</protein>
<evidence type="ECO:0008006" key="3">
    <source>
        <dbReference type="Google" id="ProtNLM"/>
    </source>
</evidence>
<name>A0A9D3V5B0_9ROSI</name>
<keyword evidence="2" id="KW-1185">Reference proteome</keyword>
<dbReference type="AlphaFoldDB" id="A0A9D3V5B0"/>
<proteinExistence type="predicted"/>
<dbReference type="EMBL" id="JAIQCV010000009">
    <property type="protein sequence ID" value="KAH1067874.1"/>
    <property type="molecule type" value="Genomic_DNA"/>
</dbReference>
<dbReference type="Proteomes" id="UP000828251">
    <property type="component" value="Unassembled WGS sequence"/>
</dbReference>
<comment type="caution">
    <text evidence="1">The sequence shown here is derived from an EMBL/GenBank/DDBJ whole genome shotgun (WGS) entry which is preliminary data.</text>
</comment>
<evidence type="ECO:0000313" key="1">
    <source>
        <dbReference type="EMBL" id="KAH1067874.1"/>
    </source>
</evidence>
<accession>A0A9D3V5B0</accession>